<feature type="coiled-coil region" evidence="1">
    <location>
        <begin position="46"/>
        <end position="73"/>
    </location>
</feature>
<proteinExistence type="predicted"/>
<evidence type="ECO:0000313" key="3">
    <source>
        <dbReference type="WBParaSite" id="PSU_v2.g8924.t1"/>
    </source>
</evidence>
<organism evidence="2 3">
    <name type="scientific">Panagrolaimus superbus</name>
    <dbReference type="NCBI Taxonomy" id="310955"/>
    <lineage>
        <taxon>Eukaryota</taxon>
        <taxon>Metazoa</taxon>
        <taxon>Ecdysozoa</taxon>
        <taxon>Nematoda</taxon>
        <taxon>Chromadorea</taxon>
        <taxon>Rhabditida</taxon>
        <taxon>Tylenchina</taxon>
        <taxon>Panagrolaimomorpha</taxon>
        <taxon>Panagrolaimoidea</taxon>
        <taxon>Panagrolaimidae</taxon>
        <taxon>Panagrolaimus</taxon>
    </lineage>
</organism>
<dbReference type="AlphaFoldDB" id="A0A914Z8C1"/>
<sequence>MADRIFAELENLSNEMAENKHDYLQKIQQTPPPWTVMQKASFQPDIQELQGNLDDWKENIAKLEAKANVMRNDDDAKAEMFTRIDMVKNTKRALIKDLKKIILQGNSYINL</sequence>
<reference evidence="3" key="1">
    <citation type="submission" date="2022-11" db="UniProtKB">
        <authorList>
            <consortium name="WormBaseParasite"/>
        </authorList>
    </citation>
    <scope>IDENTIFICATION</scope>
</reference>
<dbReference type="Proteomes" id="UP000887577">
    <property type="component" value="Unplaced"/>
</dbReference>
<keyword evidence="2" id="KW-1185">Reference proteome</keyword>
<evidence type="ECO:0000256" key="1">
    <source>
        <dbReference type="SAM" id="Coils"/>
    </source>
</evidence>
<dbReference type="WBParaSite" id="PSU_v2.g8924.t1">
    <property type="protein sequence ID" value="PSU_v2.g8924.t1"/>
    <property type="gene ID" value="PSU_v2.g8924"/>
</dbReference>
<evidence type="ECO:0000313" key="2">
    <source>
        <dbReference type="Proteomes" id="UP000887577"/>
    </source>
</evidence>
<keyword evidence="1" id="KW-0175">Coiled coil</keyword>
<accession>A0A914Z8C1</accession>
<name>A0A914Z8C1_9BILA</name>
<protein>
    <submittedName>
        <fullName evidence="3">Uncharacterized protein</fullName>
    </submittedName>
</protein>